<proteinExistence type="predicted"/>
<sequence length="146" mass="16532">MTRTKASQVTKDLIERLGEIRPDNGYLTDIKRVYGPTERVNDTDPKPYLLVRPANDSRTGAAKTQAGRVRLFEIEARFGKSNGEEELDEIHVDVLRALGFGHEAEDRKFPGLIEDEDQAIQEFAAEGRNYHSTTITIGVFYVETYN</sequence>
<evidence type="ECO:0000256" key="1">
    <source>
        <dbReference type="SAM" id="MobiDB-lite"/>
    </source>
</evidence>
<organism evidence="2 3">
    <name type="scientific">Pseudomonas denitrificans</name>
    <dbReference type="NCBI Taxonomy" id="43306"/>
    <lineage>
        <taxon>Bacteria</taxon>
        <taxon>Pseudomonadati</taxon>
        <taxon>Pseudomonadota</taxon>
        <taxon>Gammaproteobacteria</taxon>
        <taxon>Pseudomonadales</taxon>
        <taxon>Pseudomonadaceae</taxon>
        <taxon>Halopseudomonas</taxon>
    </lineage>
</organism>
<reference evidence="2 3" key="1">
    <citation type="submission" date="2019-09" db="EMBL/GenBank/DDBJ databases">
        <title>Prosopis cineraria nodule microbiome.</title>
        <authorList>
            <person name="Chaluvadi S.R."/>
            <person name="Ali R."/>
            <person name="Wang X."/>
        </authorList>
    </citation>
    <scope>NUCLEOTIDE SEQUENCE [LARGE SCALE GENOMIC DNA]</scope>
    <source>
        <strain evidence="2 3">BG1</strain>
    </source>
</reference>
<evidence type="ECO:0008006" key="4">
    <source>
        <dbReference type="Google" id="ProtNLM"/>
    </source>
</evidence>
<dbReference type="Proteomes" id="UP000326659">
    <property type="component" value="Chromosome"/>
</dbReference>
<dbReference type="RefSeq" id="WP_151188108.1">
    <property type="nucleotide sequence ID" value="NZ_CP043626.1"/>
</dbReference>
<evidence type="ECO:0000313" key="2">
    <source>
        <dbReference type="EMBL" id="QEY73224.1"/>
    </source>
</evidence>
<feature type="region of interest" description="Disordered" evidence="1">
    <location>
        <begin position="42"/>
        <end position="62"/>
    </location>
</feature>
<keyword evidence="3" id="KW-1185">Reference proteome</keyword>
<protein>
    <recommendedName>
        <fullName evidence="4">Phage tail protein</fullName>
    </recommendedName>
</protein>
<name>A0A9X7R5B2_PSEDE</name>
<gene>
    <name evidence="2" type="ORF">F1C79_17310</name>
</gene>
<evidence type="ECO:0000313" key="3">
    <source>
        <dbReference type="Proteomes" id="UP000326659"/>
    </source>
</evidence>
<dbReference type="EMBL" id="CP043626">
    <property type="protein sequence ID" value="QEY73224.1"/>
    <property type="molecule type" value="Genomic_DNA"/>
</dbReference>
<accession>A0A9X7R5B2</accession>
<dbReference type="AlphaFoldDB" id="A0A9X7R5B2"/>
<dbReference type="OrthoDB" id="6868963at2"/>
<dbReference type="KEGG" id="pden:F1C79_17310"/>